<dbReference type="EMBL" id="MIFZ01000281">
    <property type="protein sequence ID" value="OSY50457.1"/>
    <property type="molecule type" value="Genomic_DNA"/>
</dbReference>
<accession>A0A1Y2NTU5</accession>
<evidence type="ECO:0000313" key="1">
    <source>
        <dbReference type="EMBL" id="KAF0647117.1"/>
    </source>
</evidence>
<dbReference type="RefSeq" id="WP_031135509.1">
    <property type="nucleotide sequence ID" value="NZ_ASYR01000041.1"/>
</dbReference>
<dbReference type="GeneID" id="91403076"/>
<gene>
    <name evidence="2" type="ORF">BG846_03935</name>
    <name evidence="1" type="ORF">K701_25340</name>
</gene>
<evidence type="ECO:0000313" key="3">
    <source>
        <dbReference type="Proteomes" id="UP000194318"/>
    </source>
</evidence>
<reference evidence="1 4" key="1">
    <citation type="submission" date="2013-05" db="EMBL/GenBank/DDBJ databases">
        <title>Genome Sequence of Streptomyces fradiae.</title>
        <authorList>
            <person name="Kirby R."/>
        </authorList>
    </citation>
    <scope>NUCLEOTIDE SEQUENCE [LARGE SCALE GENOMIC DNA]</scope>
    <source>
        <strain evidence="1 4">ATCC 10745</strain>
    </source>
</reference>
<dbReference type="EMBL" id="ASYR01000041">
    <property type="protein sequence ID" value="KAF0647117.1"/>
    <property type="molecule type" value="Genomic_DNA"/>
</dbReference>
<proteinExistence type="predicted"/>
<name>A0A1Y2NTU5_STRFR</name>
<dbReference type="Proteomes" id="UP000731519">
    <property type="component" value="Unassembled WGS sequence"/>
</dbReference>
<dbReference type="AlphaFoldDB" id="A0A1Y2NTU5"/>
<reference evidence="2 3" key="2">
    <citation type="submission" date="2016-09" db="EMBL/GenBank/DDBJ databases">
        <title>Streptomyces fradiae DSM40063, a candidate organism with high potential of specific P450 cytochromes.</title>
        <authorList>
            <person name="Grumaz C."/>
            <person name="Vainshtein Y."/>
            <person name="Kirstahler P."/>
            <person name="Sohn K."/>
        </authorList>
    </citation>
    <scope>NUCLEOTIDE SEQUENCE [LARGE SCALE GENOMIC DNA]</scope>
    <source>
        <strain evidence="2 3">DSM 40063</strain>
    </source>
</reference>
<organism evidence="2 3">
    <name type="scientific">Streptomyces fradiae ATCC 10745 = DSM 40063</name>
    <dbReference type="NCBI Taxonomy" id="1319510"/>
    <lineage>
        <taxon>Bacteria</taxon>
        <taxon>Bacillati</taxon>
        <taxon>Actinomycetota</taxon>
        <taxon>Actinomycetes</taxon>
        <taxon>Kitasatosporales</taxon>
        <taxon>Streptomycetaceae</taxon>
        <taxon>Streptomyces</taxon>
    </lineage>
</organism>
<protein>
    <submittedName>
        <fullName evidence="2">Uncharacterized protein</fullName>
    </submittedName>
</protein>
<keyword evidence="4" id="KW-1185">Reference proteome</keyword>
<dbReference type="Proteomes" id="UP000194318">
    <property type="component" value="Unassembled WGS sequence"/>
</dbReference>
<evidence type="ECO:0000313" key="2">
    <source>
        <dbReference type="EMBL" id="OSY50457.1"/>
    </source>
</evidence>
<sequence>MLVRVIRMPRLPAGTSAILDVQSSPPVLWLQEDEFPANATQAVKSKLEALLNDDDDASEQR</sequence>
<comment type="caution">
    <text evidence="2">The sequence shown here is derived from an EMBL/GenBank/DDBJ whole genome shotgun (WGS) entry which is preliminary data.</text>
</comment>
<evidence type="ECO:0000313" key="4">
    <source>
        <dbReference type="Proteomes" id="UP000731519"/>
    </source>
</evidence>